<dbReference type="SMART" id="SM00342">
    <property type="entry name" value="HTH_ARAC"/>
    <property type="match status" value="1"/>
</dbReference>
<evidence type="ECO:0000256" key="3">
    <source>
        <dbReference type="ARBA" id="ARBA00023163"/>
    </source>
</evidence>
<dbReference type="GO" id="GO:0003700">
    <property type="term" value="F:DNA-binding transcription factor activity"/>
    <property type="evidence" value="ECO:0007669"/>
    <property type="project" value="InterPro"/>
</dbReference>
<dbReference type="PROSITE" id="PS01124">
    <property type="entry name" value="HTH_ARAC_FAMILY_2"/>
    <property type="match status" value="1"/>
</dbReference>
<feature type="domain" description="HTH araC/xylS-type" evidence="4">
    <location>
        <begin position="185"/>
        <end position="283"/>
    </location>
</feature>
<organism evidence="5 6">
    <name type="scientific">Massilimicrobiota timonensis</name>
    <dbReference type="NCBI Taxonomy" id="1776392"/>
    <lineage>
        <taxon>Bacteria</taxon>
        <taxon>Bacillati</taxon>
        <taxon>Bacillota</taxon>
        <taxon>Erysipelotrichia</taxon>
        <taxon>Erysipelotrichales</taxon>
        <taxon>Erysipelotrichaceae</taxon>
        <taxon>Massilimicrobiota</taxon>
    </lineage>
</organism>
<dbReference type="InterPro" id="IPR018060">
    <property type="entry name" value="HTH_AraC"/>
</dbReference>
<dbReference type="PANTHER" id="PTHR43280">
    <property type="entry name" value="ARAC-FAMILY TRANSCRIPTIONAL REGULATOR"/>
    <property type="match status" value="1"/>
</dbReference>
<dbReference type="InterPro" id="IPR018062">
    <property type="entry name" value="HTH_AraC-typ_CS"/>
</dbReference>
<dbReference type="GO" id="GO:0043565">
    <property type="term" value="F:sequence-specific DNA binding"/>
    <property type="evidence" value="ECO:0007669"/>
    <property type="project" value="InterPro"/>
</dbReference>
<gene>
    <name evidence="5" type="ORF">B5E75_06745</name>
</gene>
<dbReference type="Proteomes" id="UP000195305">
    <property type="component" value="Unassembled WGS sequence"/>
</dbReference>
<evidence type="ECO:0000256" key="2">
    <source>
        <dbReference type="ARBA" id="ARBA00023125"/>
    </source>
</evidence>
<dbReference type="Pfam" id="PF02311">
    <property type="entry name" value="AraC_binding"/>
    <property type="match status" value="1"/>
</dbReference>
<dbReference type="PROSITE" id="PS00041">
    <property type="entry name" value="HTH_ARAC_FAMILY_1"/>
    <property type="match status" value="1"/>
</dbReference>
<dbReference type="AlphaFoldDB" id="A0A1Y4SX52"/>
<dbReference type="Gene3D" id="2.60.120.10">
    <property type="entry name" value="Jelly Rolls"/>
    <property type="match status" value="1"/>
</dbReference>
<keyword evidence="1" id="KW-0805">Transcription regulation</keyword>
<evidence type="ECO:0000313" key="5">
    <source>
        <dbReference type="EMBL" id="OUQ34496.1"/>
    </source>
</evidence>
<sequence>MLLVIKMRLIFDEEYEDVDSSIRNYDSNKYCLFIDSAGHNENKSIIDVHWHEWLEIVHIIDGHMITMTPEGLFEVNPGDVIVIGMQALHKMIGNAGNFRFQCLHINIGFILQHMPSTLLIDKVFMIKDQKSFIDLFSQVILKMNHDDIVSQLEYKASLLSLLSQCLKESHYDPTSYHHENNDTFSRILFYVSTHYREDISLQYLSNHFGYTTQHISLMFKRYLNTNYYTYLTKLRLDRAKFLLMTSQKRIIDIAFECGFSSEHTLINHFKKWYGKTPSQYRKQEHS</sequence>
<dbReference type="InterPro" id="IPR014710">
    <property type="entry name" value="RmlC-like_jellyroll"/>
</dbReference>
<dbReference type="InterPro" id="IPR009057">
    <property type="entry name" value="Homeodomain-like_sf"/>
</dbReference>
<dbReference type="SUPFAM" id="SSF51215">
    <property type="entry name" value="Regulatory protein AraC"/>
    <property type="match status" value="1"/>
</dbReference>
<dbReference type="Gene3D" id="1.10.10.60">
    <property type="entry name" value="Homeodomain-like"/>
    <property type="match status" value="2"/>
</dbReference>
<dbReference type="PANTHER" id="PTHR43280:SF2">
    <property type="entry name" value="HTH-TYPE TRANSCRIPTIONAL REGULATOR EXSA"/>
    <property type="match status" value="1"/>
</dbReference>
<reference evidence="5 6" key="1">
    <citation type="journal article" date="2018" name="BMC Genomics">
        <title>Whole genome sequencing and function prediction of 133 gut anaerobes isolated from chicken caecum in pure cultures.</title>
        <authorList>
            <person name="Medvecky M."/>
            <person name="Cejkova D."/>
            <person name="Polansky O."/>
            <person name="Karasova D."/>
            <person name="Kubasova T."/>
            <person name="Cizek A."/>
            <person name="Rychlik I."/>
        </authorList>
    </citation>
    <scope>NUCLEOTIDE SEQUENCE [LARGE SCALE GENOMIC DNA]</scope>
    <source>
        <strain evidence="5 6">An13</strain>
    </source>
</reference>
<dbReference type="InterPro" id="IPR003313">
    <property type="entry name" value="AraC-bd"/>
</dbReference>
<evidence type="ECO:0000259" key="4">
    <source>
        <dbReference type="PROSITE" id="PS01124"/>
    </source>
</evidence>
<dbReference type="SUPFAM" id="SSF46689">
    <property type="entry name" value="Homeodomain-like"/>
    <property type="match status" value="1"/>
</dbReference>
<protein>
    <recommendedName>
        <fullName evidence="4">HTH araC/xylS-type domain-containing protein</fullName>
    </recommendedName>
</protein>
<accession>A0A1Y4SX52</accession>
<dbReference type="InterPro" id="IPR037923">
    <property type="entry name" value="HTH-like"/>
</dbReference>
<proteinExistence type="predicted"/>
<keyword evidence="2" id="KW-0238">DNA-binding</keyword>
<comment type="caution">
    <text evidence="5">The sequence shown here is derived from an EMBL/GenBank/DDBJ whole genome shotgun (WGS) entry which is preliminary data.</text>
</comment>
<keyword evidence="3" id="KW-0804">Transcription</keyword>
<evidence type="ECO:0000313" key="6">
    <source>
        <dbReference type="Proteomes" id="UP000195305"/>
    </source>
</evidence>
<evidence type="ECO:0000256" key="1">
    <source>
        <dbReference type="ARBA" id="ARBA00023015"/>
    </source>
</evidence>
<dbReference type="Pfam" id="PF12833">
    <property type="entry name" value="HTH_18"/>
    <property type="match status" value="1"/>
</dbReference>
<keyword evidence="6" id="KW-1185">Reference proteome</keyword>
<dbReference type="OrthoDB" id="1650961at2"/>
<name>A0A1Y4SX52_9FIRM</name>
<dbReference type="EMBL" id="NFLJ01000016">
    <property type="protein sequence ID" value="OUQ34496.1"/>
    <property type="molecule type" value="Genomic_DNA"/>
</dbReference>